<protein>
    <recommendedName>
        <fullName evidence="4">DUF304 domain-containing protein</fullName>
    </recommendedName>
</protein>
<keyword evidence="1" id="KW-0812">Transmembrane</keyword>
<accession>A0AAX4HRV5</accession>
<dbReference type="KEGG" id="psti:SOO65_04445"/>
<keyword evidence="1" id="KW-1133">Transmembrane helix</keyword>
<dbReference type="AlphaFoldDB" id="A0AAX4HRV5"/>
<reference evidence="2 3" key="1">
    <citation type="submission" date="2023-11" db="EMBL/GenBank/DDBJ databases">
        <title>Peredibacter starrii A3.12.</title>
        <authorList>
            <person name="Mitchell R.J."/>
        </authorList>
    </citation>
    <scope>NUCLEOTIDE SEQUENCE [LARGE SCALE GENOMIC DNA]</scope>
    <source>
        <strain evidence="2 3">A3.12</strain>
    </source>
</reference>
<feature type="transmembrane region" description="Helical" evidence="1">
    <location>
        <begin position="34"/>
        <end position="52"/>
    </location>
</feature>
<name>A0AAX4HRV5_9BACT</name>
<proteinExistence type="predicted"/>
<organism evidence="2 3">
    <name type="scientific">Peredibacter starrii</name>
    <dbReference type="NCBI Taxonomy" id="28202"/>
    <lineage>
        <taxon>Bacteria</taxon>
        <taxon>Pseudomonadati</taxon>
        <taxon>Bdellovibrionota</taxon>
        <taxon>Bacteriovoracia</taxon>
        <taxon>Bacteriovoracales</taxon>
        <taxon>Bacteriovoracaceae</taxon>
        <taxon>Peredibacter</taxon>
    </lineage>
</organism>
<evidence type="ECO:0000313" key="2">
    <source>
        <dbReference type="EMBL" id="WPU65987.1"/>
    </source>
</evidence>
<dbReference type="RefSeq" id="WP_321397578.1">
    <property type="nucleotide sequence ID" value="NZ_CP139487.1"/>
</dbReference>
<dbReference type="EMBL" id="CP139487">
    <property type="protein sequence ID" value="WPU65987.1"/>
    <property type="molecule type" value="Genomic_DNA"/>
</dbReference>
<sequence>MNFEIDLVDKSIHRNQMKAIFYELALLHDRGKPFKSVFTLCLFLAFTIFVFVEKPKLYLLAGSIGIIILAFPFCASAIIYYSKMYVSNGKFEVRCGPFKYHSGPLSNLIEIHHLRQSFNGIYRVRVLGFGETSGFTLHYNEVPKALQFLKVIEKDV</sequence>
<gene>
    <name evidence="2" type="ORF">SOO65_04445</name>
</gene>
<keyword evidence="3" id="KW-1185">Reference proteome</keyword>
<evidence type="ECO:0008006" key="4">
    <source>
        <dbReference type="Google" id="ProtNLM"/>
    </source>
</evidence>
<evidence type="ECO:0000313" key="3">
    <source>
        <dbReference type="Proteomes" id="UP001324634"/>
    </source>
</evidence>
<keyword evidence="1" id="KW-0472">Membrane</keyword>
<feature type="transmembrane region" description="Helical" evidence="1">
    <location>
        <begin position="58"/>
        <end position="81"/>
    </location>
</feature>
<dbReference type="Proteomes" id="UP001324634">
    <property type="component" value="Chromosome"/>
</dbReference>
<evidence type="ECO:0000256" key="1">
    <source>
        <dbReference type="SAM" id="Phobius"/>
    </source>
</evidence>